<keyword evidence="2" id="KW-0238">DNA-binding</keyword>
<dbReference type="AlphaFoldDB" id="A0A7V8GKN9"/>
<dbReference type="PANTHER" id="PTHR47893">
    <property type="entry name" value="REGULATORY PROTEIN PCHR"/>
    <property type="match status" value="1"/>
</dbReference>
<comment type="caution">
    <text evidence="5">The sequence shown here is derived from an EMBL/GenBank/DDBJ whole genome shotgun (WGS) entry which is preliminary data.</text>
</comment>
<dbReference type="PROSITE" id="PS01124">
    <property type="entry name" value="HTH_ARAC_FAMILY_2"/>
    <property type="match status" value="1"/>
</dbReference>
<dbReference type="Pfam" id="PF12833">
    <property type="entry name" value="HTH_18"/>
    <property type="match status" value="1"/>
</dbReference>
<dbReference type="SUPFAM" id="SSF46689">
    <property type="entry name" value="Homeodomain-like"/>
    <property type="match status" value="2"/>
</dbReference>
<dbReference type="GO" id="GO:0043565">
    <property type="term" value="F:sequence-specific DNA binding"/>
    <property type="evidence" value="ECO:0007669"/>
    <property type="project" value="InterPro"/>
</dbReference>
<dbReference type="Gene3D" id="1.10.10.60">
    <property type="entry name" value="Homeodomain-like"/>
    <property type="match status" value="1"/>
</dbReference>
<dbReference type="PANTHER" id="PTHR47893:SF1">
    <property type="entry name" value="REGULATORY PROTEIN PCHR"/>
    <property type="match status" value="1"/>
</dbReference>
<dbReference type="SMART" id="SM00342">
    <property type="entry name" value="HTH_ARAC"/>
    <property type="match status" value="1"/>
</dbReference>
<dbReference type="PROSITE" id="PS00041">
    <property type="entry name" value="HTH_ARAC_FAMILY_1"/>
    <property type="match status" value="1"/>
</dbReference>
<gene>
    <name evidence="5" type="ORF">B1992_13295</name>
</gene>
<evidence type="ECO:0000313" key="5">
    <source>
        <dbReference type="EMBL" id="KAF1685093.1"/>
    </source>
</evidence>
<dbReference type="Proteomes" id="UP000462066">
    <property type="component" value="Unassembled WGS sequence"/>
</dbReference>
<keyword evidence="1" id="KW-0805">Transcription regulation</keyword>
<dbReference type="EMBL" id="MWIP01000017">
    <property type="protein sequence ID" value="KAF1685093.1"/>
    <property type="molecule type" value="Genomic_DNA"/>
</dbReference>
<dbReference type="InterPro" id="IPR018062">
    <property type="entry name" value="HTH_AraC-typ_CS"/>
</dbReference>
<sequence length="344" mass="38908">MKTVPATEKSLLEHQSGAAAAPRVFTYADLAHGIDLVGDVFRFSKRLDDAEPLLEGHMFFLKELQPGLVLHCAQVRDLKDLDTQVMQHPGIKLSMLVGGASQFSFGTRRYHLGPQARPGARNRGALVSLAEPDMFHRQWRNGREERKVSITLKREWLEAGGFDCLEEYRGLERFKRQHLSEHEWIPSPRVLAAAERILAPPPMVPALQALWMQSHCLEIVVEALGMIAGTRPPPRQNPRERQRMDRLVELLDSRVADDWSLQRIARHVGSNPTSLQRAFRGHAGTTIFEYQRQRRLHLAHAALSRDRVDVERAAAIAGYTSAANFATAFKRLFGVTPRQARHGY</sequence>
<keyword evidence="6" id="KW-1185">Reference proteome</keyword>
<reference evidence="5 6" key="1">
    <citation type="submission" date="2017-10" db="EMBL/GenBank/DDBJ databases">
        <title>Whole genome sequencing of Pseudoxanthomonas broegbernensis DSM 12573(T).</title>
        <authorList>
            <person name="Kumar S."/>
            <person name="Bansal K."/>
            <person name="Kaur A."/>
            <person name="Patil P."/>
            <person name="Sharma S."/>
            <person name="Patil P.B."/>
        </authorList>
    </citation>
    <scope>NUCLEOTIDE SEQUENCE [LARGE SCALE GENOMIC DNA]</scope>
    <source>
        <strain evidence="5 6">DSM 12573</strain>
    </source>
</reference>
<protein>
    <submittedName>
        <fullName evidence="5">AraC family transcriptional regulator</fullName>
    </submittedName>
</protein>
<evidence type="ECO:0000313" key="6">
    <source>
        <dbReference type="Proteomes" id="UP000462066"/>
    </source>
</evidence>
<feature type="domain" description="HTH araC/xylS-type" evidence="4">
    <location>
        <begin position="245"/>
        <end position="343"/>
    </location>
</feature>
<dbReference type="InterPro" id="IPR009057">
    <property type="entry name" value="Homeodomain-like_sf"/>
</dbReference>
<evidence type="ECO:0000256" key="3">
    <source>
        <dbReference type="ARBA" id="ARBA00023163"/>
    </source>
</evidence>
<dbReference type="InterPro" id="IPR018060">
    <property type="entry name" value="HTH_AraC"/>
</dbReference>
<proteinExistence type="predicted"/>
<evidence type="ECO:0000256" key="1">
    <source>
        <dbReference type="ARBA" id="ARBA00023015"/>
    </source>
</evidence>
<evidence type="ECO:0000259" key="4">
    <source>
        <dbReference type="PROSITE" id="PS01124"/>
    </source>
</evidence>
<evidence type="ECO:0000256" key="2">
    <source>
        <dbReference type="ARBA" id="ARBA00023125"/>
    </source>
</evidence>
<dbReference type="GO" id="GO:0003700">
    <property type="term" value="F:DNA-binding transcription factor activity"/>
    <property type="evidence" value="ECO:0007669"/>
    <property type="project" value="InterPro"/>
</dbReference>
<dbReference type="InterPro" id="IPR053142">
    <property type="entry name" value="PchR_regulatory_protein"/>
</dbReference>
<keyword evidence="3" id="KW-0804">Transcription</keyword>
<accession>A0A7V8GKN9</accession>
<name>A0A7V8GKN9_9GAMM</name>
<organism evidence="5 6">
    <name type="scientific">Pseudoxanthomonas broegbernensis</name>
    <dbReference type="NCBI Taxonomy" id="83619"/>
    <lineage>
        <taxon>Bacteria</taxon>
        <taxon>Pseudomonadati</taxon>
        <taxon>Pseudomonadota</taxon>
        <taxon>Gammaproteobacteria</taxon>
        <taxon>Lysobacterales</taxon>
        <taxon>Lysobacteraceae</taxon>
        <taxon>Pseudoxanthomonas</taxon>
    </lineage>
</organism>